<dbReference type="RefSeq" id="WP_077349890.1">
    <property type="nucleotide sequence ID" value="NZ_CP019607.1"/>
</dbReference>
<dbReference type="AlphaFoldDB" id="A0A1Q2CY32"/>
<protein>
    <recommendedName>
        <fullName evidence="3">DUF6458 domain-containing protein</fullName>
    </recommendedName>
</protein>
<feature type="transmembrane region" description="Helical" evidence="2">
    <location>
        <begin position="32"/>
        <end position="50"/>
    </location>
</feature>
<evidence type="ECO:0000313" key="4">
    <source>
        <dbReference type="EMBL" id="AQP50999.1"/>
    </source>
</evidence>
<dbReference type="EMBL" id="CP019607">
    <property type="protein sequence ID" value="AQP50999.1"/>
    <property type="molecule type" value="Genomic_DNA"/>
</dbReference>
<gene>
    <name evidence="4" type="ORF">BW733_09330</name>
</gene>
<dbReference type="InterPro" id="IPR045597">
    <property type="entry name" value="DUF6458"/>
</dbReference>
<evidence type="ECO:0000256" key="1">
    <source>
        <dbReference type="SAM" id="MobiDB-lite"/>
    </source>
</evidence>
<dbReference type="STRING" id="399497.BW733_09330"/>
<keyword evidence="2" id="KW-1133">Transmembrane helix</keyword>
<dbReference type="Pfam" id="PF20059">
    <property type="entry name" value="DUF6458"/>
    <property type="match status" value="1"/>
</dbReference>
<accession>A0A1Q2CY32</accession>
<dbReference type="OrthoDB" id="3730968at2"/>
<dbReference type="Proteomes" id="UP000188235">
    <property type="component" value="Chromosome"/>
</dbReference>
<dbReference type="KEGG" id="tfa:BW733_09330"/>
<sequence length="80" mass="8540">MRIGSSIALIVIGAILAFAINAEVPYISLDLIGYILIAAGVIGLIWSLLASNRSRVSVSRTVQDPNTGETVRRTETRDGI</sequence>
<evidence type="ECO:0000259" key="3">
    <source>
        <dbReference type="Pfam" id="PF20059"/>
    </source>
</evidence>
<organism evidence="4 5">
    <name type="scientific">Tessaracoccus flavescens</name>
    <dbReference type="NCBI Taxonomy" id="399497"/>
    <lineage>
        <taxon>Bacteria</taxon>
        <taxon>Bacillati</taxon>
        <taxon>Actinomycetota</taxon>
        <taxon>Actinomycetes</taxon>
        <taxon>Propionibacteriales</taxon>
        <taxon>Propionibacteriaceae</taxon>
        <taxon>Tessaracoccus</taxon>
    </lineage>
</organism>
<keyword evidence="2" id="KW-0472">Membrane</keyword>
<proteinExistence type="predicted"/>
<evidence type="ECO:0000256" key="2">
    <source>
        <dbReference type="SAM" id="Phobius"/>
    </source>
</evidence>
<name>A0A1Q2CY32_9ACTN</name>
<keyword evidence="5" id="KW-1185">Reference proteome</keyword>
<reference evidence="4 5" key="1">
    <citation type="journal article" date="2008" name="Int. J. Syst. Evol. Microbiol.">
        <title>Tessaracoccus flavescens sp. nov., isolated from marine sediment.</title>
        <authorList>
            <person name="Lee D.W."/>
            <person name="Lee S.D."/>
        </authorList>
    </citation>
    <scope>NUCLEOTIDE SEQUENCE [LARGE SCALE GENOMIC DNA]</scope>
    <source>
        <strain evidence="4 5">SST-39T</strain>
    </source>
</reference>
<feature type="region of interest" description="Disordered" evidence="1">
    <location>
        <begin position="60"/>
        <end position="80"/>
    </location>
</feature>
<keyword evidence="2" id="KW-0812">Transmembrane</keyword>
<feature type="domain" description="DUF6458" evidence="3">
    <location>
        <begin position="3"/>
        <end position="73"/>
    </location>
</feature>
<feature type="compositionally biased region" description="Basic and acidic residues" evidence="1">
    <location>
        <begin position="70"/>
        <end position="80"/>
    </location>
</feature>
<evidence type="ECO:0000313" key="5">
    <source>
        <dbReference type="Proteomes" id="UP000188235"/>
    </source>
</evidence>